<dbReference type="Pfam" id="PF09709">
    <property type="entry name" value="Cas_Csd1"/>
    <property type="match status" value="1"/>
</dbReference>
<dbReference type="InterPro" id="IPR010144">
    <property type="entry name" value="CRISPR-assoc_prot_Csd1-typ"/>
</dbReference>
<organism evidence="1 2">
    <name type="scientific">Marinicrinis sediminis</name>
    <dbReference type="NCBI Taxonomy" id="1652465"/>
    <lineage>
        <taxon>Bacteria</taxon>
        <taxon>Bacillati</taxon>
        <taxon>Bacillota</taxon>
        <taxon>Bacilli</taxon>
        <taxon>Bacillales</taxon>
        <taxon>Paenibacillaceae</taxon>
    </lineage>
</organism>
<dbReference type="Proteomes" id="UP001597497">
    <property type="component" value="Unassembled WGS sequence"/>
</dbReference>
<evidence type="ECO:0000313" key="2">
    <source>
        <dbReference type="Proteomes" id="UP001597497"/>
    </source>
</evidence>
<gene>
    <name evidence="1" type="primary">cas8c</name>
    <name evidence="1" type="ORF">ACFSUC_13675</name>
</gene>
<dbReference type="NCBIfam" id="TIGR01863">
    <property type="entry name" value="cas_Csd1"/>
    <property type="match status" value="1"/>
</dbReference>
<comment type="caution">
    <text evidence="1">The sequence shown here is derived from an EMBL/GenBank/DDBJ whole genome shotgun (WGS) entry which is preliminary data.</text>
</comment>
<reference evidence="2" key="1">
    <citation type="journal article" date="2019" name="Int. J. Syst. Evol. Microbiol.">
        <title>The Global Catalogue of Microorganisms (GCM) 10K type strain sequencing project: providing services to taxonomists for standard genome sequencing and annotation.</title>
        <authorList>
            <consortium name="The Broad Institute Genomics Platform"/>
            <consortium name="The Broad Institute Genome Sequencing Center for Infectious Disease"/>
            <person name="Wu L."/>
            <person name="Ma J."/>
        </authorList>
    </citation>
    <scope>NUCLEOTIDE SEQUENCE [LARGE SCALE GENOMIC DNA]</scope>
    <source>
        <strain evidence="2">KCTC 33676</strain>
    </source>
</reference>
<evidence type="ECO:0000313" key="1">
    <source>
        <dbReference type="EMBL" id="MFD2672613.1"/>
    </source>
</evidence>
<name>A0ABW5RCD6_9BACL</name>
<dbReference type="CDD" id="cd09757">
    <property type="entry name" value="Cas8c_I-C"/>
    <property type="match status" value="1"/>
</dbReference>
<protein>
    <submittedName>
        <fullName evidence="1">Type I-C CRISPR-associated protein Cas8c/Csd1</fullName>
    </submittedName>
</protein>
<keyword evidence="2" id="KW-1185">Reference proteome</keyword>
<proteinExistence type="predicted"/>
<dbReference type="EMBL" id="JBHUMM010000042">
    <property type="protein sequence ID" value="MFD2672613.1"/>
    <property type="molecule type" value="Genomic_DNA"/>
</dbReference>
<accession>A0ABW5RCD6</accession>
<sequence>MTWLTHLYETYENNTQAIGRFEKKKNDQEYALLPVSHTTQNAHIEVAVDDKGEFVSAHVVEKQHASTIIPCTEASANRTSAPAPHPLFDKLCYVAGDYREHGGEIKKGNPHADYLMQLQAWCESPHAHPKVQKLYQYLKKGTLIADLVRAHVLHVDEQRQWIDKWNKEWEMKRGEKPNIFQVITQSQSDAFVRFSVHIVGDVEPRLWRDRTVQESFVAYYQEQLDDTELCYVSGEKLPVADKHASRIRHAADKAKLISANDNNGFTFRGRFKQSRDAATVSYEVSQKAHHALKWLIAKQGYTIDEKVFLFWGTEDVHVPDPISDLDFLYEGMKGITDNQADLTHQEFARQVKLALGGYKSKLDYRSNVIIMILDAATTGRLSIVYYRDLNKELFLNRVEQWHQSCTWLHQYKKNEEKQWISFIGAPATRDIAFAAYGPRVNNKVVKDLIERMLPSIIDGRKVPLDILRSAVQRASNPAGFSDWEKSGRWEWEKTLSITCALVNNYEKEDFNVALDVNNTTRDYLFGRLLAVADVLERSALDKEEKRATNAIRYMNAFSQRPARTWQVIQSNIQPYQAKMGSRANIYNRLIDEIGNQIKPEEFHDKALKGLYLLGFYSQRYELYQGGKGKKTISADEINVENQTEGAEENE</sequence>
<dbReference type="RefSeq" id="WP_379930176.1">
    <property type="nucleotide sequence ID" value="NZ_JBHUMM010000042.1"/>
</dbReference>